<reference evidence="2" key="1">
    <citation type="journal article" date="2023" name="Nat. Commun.">
        <title>Diploid and tetraploid genomes of Acorus and the evolution of monocots.</title>
        <authorList>
            <person name="Ma L."/>
            <person name="Liu K.W."/>
            <person name="Li Z."/>
            <person name="Hsiao Y.Y."/>
            <person name="Qi Y."/>
            <person name="Fu T."/>
            <person name="Tang G.D."/>
            <person name="Zhang D."/>
            <person name="Sun W.H."/>
            <person name="Liu D.K."/>
            <person name="Li Y."/>
            <person name="Chen G.Z."/>
            <person name="Liu X.D."/>
            <person name="Liao X.Y."/>
            <person name="Jiang Y.T."/>
            <person name="Yu X."/>
            <person name="Hao Y."/>
            <person name="Huang J."/>
            <person name="Zhao X.W."/>
            <person name="Ke S."/>
            <person name="Chen Y.Y."/>
            <person name="Wu W.L."/>
            <person name="Hsu J.L."/>
            <person name="Lin Y.F."/>
            <person name="Huang M.D."/>
            <person name="Li C.Y."/>
            <person name="Huang L."/>
            <person name="Wang Z.W."/>
            <person name="Zhao X."/>
            <person name="Zhong W.Y."/>
            <person name="Peng D.H."/>
            <person name="Ahmad S."/>
            <person name="Lan S."/>
            <person name="Zhang J.S."/>
            <person name="Tsai W.C."/>
            <person name="Van de Peer Y."/>
            <person name="Liu Z.J."/>
        </authorList>
    </citation>
    <scope>NUCLEOTIDE SEQUENCE</scope>
    <source>
        <strain evidence="2">CP</strain>
    </source>
</reference>
<dbReference type="EMBL" id="JAUJYO010000013">
    <property type="protein sequence ID" value="KAK1300769.1"/>
    <property type="molecule type" value="Genomic_DNA"/>
</dbReference>
<organism evidence="2 3">
    <name type="scientific">Acorus calamus</name>
    <name type="common">Sweet flag</name>
    <dbReference type="NCBI Taxonomy" id="4465"/>
    <lineage>
        <taxon>Eukaryota</taxon>
        <taxon>Viridiplantae</taxon>
        <taxon>Streptophyta</taxon>
        <taxon>Embryophyta</taxon>
        <taxon>Tracheophyta</taxon>
        <taxon>Spermatophyta</taxon>
        <taxon>Magnoliopsida</taxon>
        <taxon>Liliopsida</taxon>
        <taxon>Acoraceae</taxon>
        <taxon>Acorus</taxon>
    </lineage>
</organism>
<evidence type="ECO:0000313" key="3">
    <source>
        <dbReference type="Proteomes" id="UP001180020"/>
    </source>
</evidence>
<proteinExistence type="predicted"/>
<accession>A0AAV9DI52</accession>
<gene>
    <name evidence="2" type="ORF">QJS10_CPB13g01182</name>
</gene>
<dbReference type="Proteomes" id="UP001180020">
    <property type="component" value="Unassembled WGS sequence"/>
</dbReference>
<feature type="region of interest" description="Disordered" evidence="1">
    <location>
        <begin position="48"/>
        <end position="82"/>
    </location>
</feature>
<feature type="compositionally biased region" description="Low complexity" evidence="1">
    <location>
        <begin position="48"/>
        <end position="65"/>
    </location>
</feature>
<feature type="compositionally biased region" description="Polar residues" evidence="1">
    <location>
        <begin position="71"/>
        <end position="82"/>
    </location>
</feature>
<keyword evidence="3" id="KW-1185">Reference proteome</keyword>
<reference evidence="2" key="2">
    <citation type="submission" date="2023-06" db="EMBL/GenBank/DDBJ databases">
        <authorList>
            <person name="Ma L."/>
            <person name="Liu K.-W."/>
            <person name="Li Z."/>
            <person name="Hsiao Y.-Y."/>
            <person name="Qi Y."/>
            <person name="Fu T."/>
            <person name="Tang G."/>
            <person name="Zhang D."/>
            <person name="Sun W.-H."/>
            <person name="Liu D.-K."/>
            <person name="Li Y."/>
            <person name="Chen G.-Z."/>
            <person name="Liu X.-D."/>
            <person name="Liao X.-Y."/>
            <person name="Jiang Y.-T."/>
            <person name="Yu X."/>
            <person name="Hao Y."/>
            <person name="Huang J."/>
            <person name="Zhao X.-W."/>
            <person name="Ke S."/>
            <person name="Chen Y.-Y."/>
            <person name="Wu W.-L."/>
            <person name="Hsu J.-L."/>
            <person name="Lin Y.-F."/>
            <person name="Huang M.-D."/>
            <person name="Li C.-Y."/>
            <person name="Huang L."/>
            <person name="Wang Z.-W."/>
            <person name="Zhao X."/>
            <person name="Zhong W.-Y."/>
            <person name="Peng D.-H."/>
            <person name="Ahmad S."/>
            <person name="Lan S."/>
            <person name="Zhang J.-S."/>
            <person name="Tsai W.-C."/>
            <person name="Van De Peer Y."/>
            <person name="Liu Z.-J."/>
        </authorList>
    </citation>
    <scope>NUCLEOTIDE SEQUENCE</scope>
    <source>
        <strain evidence="2">CP</strain>
        <tissue evidence="2">Leaves</tissue>
    </source>
</reference>
<evidence type="ECO:0000256" key="1">
    <source>
        <dbReference type="SAM" id="MobiDB-lite"/>
    </source>
</evidence>
<evidence type="ECO:0000313" key="2">
    <source>
        <dbReference type="EMBL" id="KAK1300769.1"/>
    </source>
</evidence>
<dbReference type="AlphaFoldDB" id="A0AAV9DI52"/>
<name>A0AAV9DI52_ACOCL</name>
<protein>
    <submittedName>
        <fullName evidence="2">Uncharacterized protein</fullName>
    </submittedName>
</protein>
<comment type="caution">
    <text evidence="2">The sequence shown here is derived from an EMBL/GenBank/DDBJ whole genome shotgun (WGS) entry which is preliminary data.</text>
</comment>
<sequence length="82" mass="8181">MGKVVQMLEGIMTIERPPAPKALDGTLSITSGSVSVSANSTFAASAAVPSSSSSLQALGGSSSVSGRNNEKVSSSLYGSNQF</sequence>